<feature type="transmembrane region" description="Helical" evidence="1">
    <location>
        <begin position="12"/>
        <end position="32"/>
    </location>
</feature>
<dbReference type="RefSeq" id="WP_104428750.1">
    <property type="nucleotide sequence ID" value="NZ_PTIZ01000004.1"/>
</dbReference>
<gene>
    <name evidence="2" type="ORF">B0F87_104374</name>
</gene>
<sequence>MKAKLLTHKQQGAATLFTALVLLISITLVLLLTSKTVLVETQITADNYRTSQAAAAASAAMDQAVAYFNAGGLDQHNNTTPATLTADGLVDYIGPGNNFYNGALNVTAASEPSATSCSMPATTAFPLALTSGAQTTYAQFYFNNTDDNACDCQSTLTENVDGDTDGDCLGTAGTNMTRALVTAKGWSDDCTAVRTITQCVGTFDIFDAGSGPQQPFISRAGVGVFGNAKIINRYNNSSIWSGGADAVHGASYGTYLRPSGTESADYTTAQLDSSCEASPCNDASNPGPNDQLVSNRNAGNGIDVITNDPTLAGKTSSTAAANMTSTANNQFFDMFFAHTKAEIKNAANDAGQMLSGTSPVGLTGLIWEEGNLALHNGDVVGSPTNPAILIVNGDLDLTGGPIYGVIYVTGQLTITGNPVVKGSIVAENSALPPNGAGTLTLVYKPWSSDGNQAPPFSPGTGAVIAGSWKDW</sequence>
<keyword evidence="1" id="KW-0472">Membrane</keyword>
<organism evidence="2 3">
    <name type="scientific">Methylobacter tundripaludum</name>
    <dbReference type="NCBI Taxonomy" id="173365"/>
    <lineage>
        <taxon>Bacteria</taxon>
        <taxon>Pseudomonadati</taxon>
        <taxon>Pseudomonadota</taxon>
        <taxon>Gammaproteobacteria</taxon>
        <taxon>Methylococcales</taxon>
        <taxon>Methylococcaceae</taxon>
        <taxon>Methylobacter</taxon>
    </lineage>
</organism>
<keyword evidence="1" id="KW-1133">Transmembrane helix</keyword>
<evidence type="ECO:0000313" key="3">
    <source>
        <dbReference type="Proteomes" id="UP000240010"/>
    </source>
</evidence>
<dbReference type="AlphaFoldDB" id="A0A2S6HFY1"/>
<evidence type="ECO:0000313" key="2">
    <source>
        <dbReference type="EMBL" id="PPK76281.1"/>
    </source>
</evidence>
<comment type="caution">
    <text evidence="2">The sequence shown here is derived from an EMBL/GenBank/DDBJ whole genome shotgun (WGS) entry which is preliminary data.</text>
</comment>
<keyword evidence="1" id="KW-0812">Transmembrane</keyword>
<proteinExistence type="predicted"/>
<dbReference type="EMBL" id="PTIZ01000004">
    <property type="protein sequence ID" value="PPK76281.1"/>
    <property type="molecule type" value="Genomic_DNA"/>
</dbReference>
<accession>A0A2S6HFY1</accession>
<evidence type="ECO:0000256" key="1">
    <source>
        <dbReference type="SAM" id="Phobius"/>
    </source>
</evidence>
<protein>
    <submittedName>
        <fullName evidence="2">Tfp pilus assembly protein PilX</fullName>
    </submittedName>
</protein>
<dbReference type="Proteomes" id="UP000240010">
    <property type="component" value="Unassembled WGS sequence"/>
</dbReference>
<name>A0A2S6HFY1_9GAMM</name>
<reference evidence="2 3" key="1">
    <citation type="submission" date="2018-02" db="EMBL/GenBank/DDBJ databases">
        <title>Subsurface microbial communities from deep shales in Ohio and West Virginia, USA.</title>
        <authorList>
            <person name="Wrighton K."/>
        </authorList>
    </citation>
    <scope>NUCLEOTIDE SEQUENCE [LARGE SCALE GENOMIC DNA]</scope>
    <source>
        <strain evidence="2 3">OWC-DMM</strain>
    </source>
</reference>